<dbReference type="InterPro" id="IPR040161">
    <property type="entry name" value="FB224"/>
</dbReference>
<feature type="domain" description="F-box" evidence="1">
    <location>
        <begin position="1"/>
        <end position="54"/>
    </location>
</feature>
<dbReference type="GeneID" id="78777221"/>
<accession>A0A6A5GJF4</accession>
<sequence length="258" mass="30441">MIDWTSLPDQVFVRLLENCNFEAILNLRKVCTHFRNLIDDTPPPLKTSLDWLVLNVNPESVKITLTNVGSLFHEQCAIDYLKSEEGCLVAWKEHWQWRTKPAGGERWITVALRDLEIYMRLLGRSILPHLSIHYYFVPEENEFQEGFHRILETHSLRVEDLDLNISNTEQLLQILPNMTPGVLRQVTVAKQQMTEFQVDPVLDMDKVMALEQVRKLEELRIRGFEVSKPIREFYYPSRVVLQVKQVTLKDIWEMRRVQ</sequence>
<evidence type="ECO:0000259" key="1">
    <source>
        <dbReference type="PROSITE" id="PS50181"/>
    </source>
</evidence>
<dbReference type="AlphaFoldDB" id="A0A6A5GJF4"/>
<proteinExistence type="predicted"/>
<dbReference type="Pfam" id="PF01827">
    <property type="entry name" value="FTH"/>
    <property type="match status" value="1"/>
</dbReference>
<dbReference type="PANTHER" id="PTHR23015:SF4">
    <property type="entry name" value="DUF38 DOMAIN-CONTAINING PROTEIN-RELATED"/>
    <property type="match status" value="1"/>
</dbReference>
<gene>
    <name evidence="2" type="ORF">GCK72_021387</name>
</gene>
<evidence type="ECO:0000313" key="3">
    <source>
        <dbReference type="Proteomes" id="UP000483820"/>
    </source>
</evidence>
<protein>
    <recommendedName>
        <fullName evidence="1">F-box domain-containing protein</fullName>
    </recommendedName>
</protein>
<dbReference type="Pfam" id="PF00646">
    <property type="entry name" value="F-box"/>
    <property type="match status" value="1"/>
</dbReference>
<dbReference type="InterPro" id="IPR002900">
    <property type="entry name" value="DUF38/FTH_CAE_spp"/>
</dbReference>
<reference evidence="2 3" key="1">
    <citation type="submission" date="2019-12" db="EMBL/GenBank/DDBJ databases">
        <title>Chromosome-level assembly of the Caenorhabditis remanei genome.</title>
        <authorList>
            <person name="Teterina A.A."/>
            <person name="Willis J.H."/>
            <person name="Phillips P.C."/>
        </authorList>
    </citation>
    <scope>NUCLEOTIDE SEQUENCE [LARGE SCALE GENOMIC DNA]</scope>
    <source>
        <strain evidence="2 3">PX506</strain>
        <tissue evidence="2">Whole organism</tissue>
    </source>
</reference>
<name>A0A6A5GJF4_CAERE</name>
<dbReference type="SUPFAM" id="SSF81383">
    <property type="entry name" value="F-box domain"/>
    <property type="match status" value="1"/>
</dbReference>
<dbReference type="Proteomes" id="UP000483820">
    <property type="component" value="Chromosome V"/>
</dbReference>
<dbReference type="InterPro" id="IPR001810">
    <property type="entry name" value="F-box_dom"/>
</dbReference>
<dbReference type="PANTHER" id="PTHR23015">
    <property type="entry name" value="UNCHARACTERIZED C.ELEGANS PROTEIN"/>
    <property type="match status" value="1"/>
</dbReference>
<dbReference type="EMBL" id="WUAV01000005">
    <property type="protein sequence ID" value="KAF1754823.1"/>
    <property type="molecule type" value="Genomic_DNA"/>
</dbReference>
<dbReference type="GO" id="GO:0045087">
    <property type="term" value="P:innate immune response"/>
    <property type="evidence" value="ECO:0007669"/>
    <property type="project" value="TreeGrafter"/>
</dbReference>
<comment type="caution">
    <text evidence="2">The sequence shown here is derived from an EMBL/GenBank/DDBJ whole genome shotgun (WGS) entry which is preliminary data.</text>
</comment>
<organism evidence="2 3">
    <name type="scientific">Caenorhabditis remanei</name>
    <name type="common">Caenorhabditis vulgaris</name>
    <dbReference type="NCBI Taxonomy" id="31234"/>
    <lineage>
        <taxon>Eukaryota</taxon>
        <taxon>Metazoa</taxon>
        <taxon>Ecdysozoa</taxon>
        <taxon>Nematoda</taxon>
        <taxon>Chromadorea</taxon>
        <taxon>Rhabditida</taxon>
        <taxon>Rhabditina</taxon>
        <taxon>Rhabditomorpha</taxon>
        <taxon>Rhabditoidea</taxon>
        <taxon>Rhabditidae</taxon>
        <taxon>Peloderinae</taxon>
        <taxon>Caenorhabditis</taxon>
    </lineage>
</organism>
<dbReference type="RefSeq" id="XP_053583142.1">
    <property type="nucleotide sequence ID" value="XM_053734229.1"/>
</dbReference>
<dbReference type="PROSITE" id="PS50181">
    <property type="entry name" value="FBOX"/>
    <property type="match status" value="1"/>
</dbReference>
<dbReference type="SMART" id="SM00256">
    <property type="entry name" value="FBOX"/>
    <property type="match status" value="1"/>
</dbReference>
<dbReference type="KEGG" id="crq:GCK72_021387"/>
<dbReference type="InterPro" id="IPR036047">
    <property type="entry name" value="F-box-like_dom_sf"/>
</dbReference>
<evidence type="ECO:0000313" key="2">
    <source>
        <dbReference type="EMBL" id="KAF1754823.1"/>
    </source>
</evidence>
<dbReference type="CTD" id="78777221"/>